<feature type="region of interest" description="Disordered" evidence="8">
    <location>
        <begin position="1"/>
        <end position="48"/>
    </location>
</feature>
<proteinExistence type="predicted"/>
<keyword evidence="6" id="KW-0804">Transcription</keyword>
<evidence type="ECO:0000256" key="2">
    <source>
        <dbReference type="ARBA" id="ARBA00022737"/>
    </source>
</evidence>
<name>A0AAV0E4H6_9ASTE</name>
<feature type="region of interest" description="Disordered" evidence="8">
    <location>
        <begin position="193"/>
        <end position="238"/>
    </location>
</feature>
<evidence type="ECO:0000313" key="12">
    <source>
        <dbReference type="Proteomes" id="UP001152523"/>
    </source>
</evidence>
<dbReference type="InterPro" id="IPR044653">
    <property type="entry name" value="AZF1/2/3-like"/>
</dbReference>
<evidence type="ECO:0000313" key="10">
    <source>
        <dbReference type="EMBL" id="CAH9116639.1"/>
    </source>
</evidence>
<dbReference type="EMBL" id="CAMAPF010000282">
    <property type="protein sequence ID" value="CAH9116639.1"/>
    <property type="molecule type" value="Genomic_DNA"/>
</dbReference>
<dbReference type="Pfam" id="PF13912">
    <property type="entry name" value="zf-C2H2_6"/>
    <property type="match status" value="2"/>
</dbReference>
<sequence>MALEALKSSAVLAPPPLPPPSCGEVVDDGHGFKKKRSKRPRCENAVPSEEEKYLALCLIMLARGEDPSRRRDAPASVSGIDKEKQASPLPPPPPPPVSAAQDGNHHHNPHQQHNQNHQEQSYKCSVCNKAFHSYQALGGHKASHRKHIAGAASDENNPSTSTSTAAASHSSVLNPTGKAHECNICHKSFPTGQALGGHKRRHYEGNLGGGNRDGGGGPSGSALTSSEGGVSSHAPLDFDLNQLPPTELQLGLSVDCGMNIQLSGEQEVESPMPWKKPCLSSFPIDWDLRESDAK</sequence>
<feature type="compositionally biased region" description="Low complexity" evidence="8">
    <location>
        <begin position="159"/>
        <end position="171"/>
    </location>
</feature>
<feature type="domain" description="C2H2-type" evidence="9">
    <location>
        <begin position="180"/>
        <end position="202"/>
    </location>
</feature>
<dbReference type="GO" id="GO:0005634">
    <property type="term" value="C:nucleus"/>
    <property type="evidence" value="ECO:0007669"/>
    <property type="project" value="TreeGrafter"/>
</dbReference>
<dbReference type="PANTHER" id="PTHR45988:SF1">
    <property type="entry name" value="ZINC FINGER PROTEIN AZF2"/>
    <property type="match status" value="1"/>
</dbReference>
<evidence type="ECO:0000256" key="3">
    <source>
        <dbReference type="ARBA" id="ARBA00022771"/>
    </source>
</evidence>
<keyword evidence="5" id="KW-0805">Transcription regulation</keyword>
<dbReference type="SMART" id="SM00355">
    <property type="entry name" value="ZnF_C2H2"/>
    <property type="match status" value="2"/>
</dbReference>
<dbReference type="GO" id="GO:0000976">
    <property type="term" value="F:transcription cis-regulatory region binding"/>
    <property type="evidence" value="ECO:0007669"/>
    <property type="project" value="TreeGrafter"/>
</dbReference>
<keyword evidence="1" id="KW-0479">Metal-binding</keyword>
<dbReference type="AlphaFoldDB" id="A0AAV0E4H6"/>
<dbReference type="PANTHER" id="PTHR45988">
    <property type="entry name" value="C2H2 TYPE ZINC FINGER TRANSCRIPTION FACTOR FAMILY-RELATED"/>
    <property type="match status" value="1"/>
</dbReference>
<evidence type="ECO:0000256" key="6">
    <source>
        <dbReference type="ARBA" id="ARBA00023163"/>
    </source>
</evidence>
<feature type="compositionally biased region" description="Low complexity" evidence="8">
    <location>
        <begin position="1"/>
        <end position="12"/>
    </location>
</feature>
<protein>
    <recommendedName>
        <fullName evidence="9">C2H2-type domain-containing protein</fullName>
    </recommendedName>
</protein>
<reference evidence="10" key="1">
    <citation type="submission" date="2022-07" db="EMBL/GenBank/DDBJ databases">
        <authorList>
            <person name="Macas J."/>
            <person name="Novak P."/>
            <person name="Neumann P."/>
        </authorList>
    </citation>
    <scope>NUCLEOTIDE SEQUENCE</scope>
</reference>
<feature type="compositionally biased region" description="Pro residues" evidence="8">
    <location>
        <begin position="88"/>
        <end position="97"/>
    </location>
</feature>
<keyword evidence="3 7" id="KW-0863">Zinc-finger</keyword>
<evidence type="ECO:0000256" key="5">
    <source>
        <dbReference type="ARBA" id="ARBA00023015"/>
    </source>
</evidence>
<evidence type="ECO:0000259" key="9">
    <source>
        <dbReference type="PROSITE" id="PS50157"/>
    </source>
</evidence>
<feature type="compositionally biased region" description="Gly residues" evidence="8">
    <location>
        <begin position="206"/>
        <end position="219"/>
    </location>
</feature>
<keyword evidence="12" id="KW-1185">Reference proteome</keyword>
<dbReference type="GO" id="GO:0003700">
    <property type="term" value="F:DNA-binding transcription factor activity"/>
    <property type="evidence" value="ECO:0007669"/>
    <property type="project" value="InterPro"/>
</dbReference>
<evidence type="ECO:0000256" key="1">
    <source>
        <dbReference type="ARBA" id="ARBA00022723"/>
    </source>
</evidence>
<dbReference type="Gene3D" id="3.30.160.60">
    <property type="entry name" value="Classic Zinc Finger"/>
    <property type="match status" value="1"/>
</dbReference>
<accession>A0AAV0E4H6</accession>
<feature type="compositionally biased region" description="Basic and acidic residues" evidence="8">
    <location>
        <begin position="64"/>
        <end position="73"/>
    </location>
</feature>
<organism evidence="10 12">
    <name type="scientific">Cuscuta epithymum</name>
    <dbReference type="NCBI Taxonomy" id="186058"/>
    <lineage>
        <taxon>Eukaryota</taxon>
        <taxon>Viridiplantae</taxon>
        <taxon>Streptophyta</taxon>
        <taxon>Embryophyta</taxon>
        <taxon>Tracheophyta</taxon>
        <taxon>Spermatophyta</taxon>
        <taxon>Magnoliopsida</taxon>
        <taxon>eudicotyledons</taxon>
        <taxon>Gunneridae</taxon>
        <taxon>Pentapetalae</taxon>
        <taxon>asterids</taxon>
        <taxon>lamiids</taxon>
        <taxon>Solanales</taxon>
        <taxon>Convolvulaceae</taxon>
        <taxon>Cuscuteae</taxon>
        <taxon>Cuscuta</taxon>
        <taxon>Cuscuta subgen. Cuscuta</taxon>
    </lineage>
</organism>
<dbReference type="GO" id="GO:0008270">
    <property type="term" value="F:zinc ion binding"/>
    <property type="evidence" value="ECO:0007669"/>
    <property type="project" value="UniProtKB-KW"/>
</dbReference>
<keyword evidence="4" id="KW-0862">Zinc</keyword>
<dbReference type="Proteomes" id="UP001152523">
    <property type="component" value="Unassembled WGS sequence"/>
</dbReference>
<feature type="region of interest" description="Disordered" evidence="8">
    <location>
        <begin position="64"/>
        <end position="121"/>
    </location>
</feature>
<evidence type="ECO:0000256" key="8">
    <source>
        <dbReference type="SAM" id="MobiDB-lite"/>
    </source>
</evidence>
<feature type="region of interest" description="Disordered" evidence="8">
    <location>
        <begin position="151"/>
        <end position="173"/>
    </location>
</feature>
<dbReference type="EMBL" id="CAMAPF010001068">
    <property type="protein sequence ID" value="CAH9144598.1"/>
    <property type="molecule type" value="Genomic_DNA"/>
</dbReference>
<evidence type="ECO:0000256" key="7">
    <source>
        <dbReference type="PROSITE-ProRule" id="PRU00042"/>
    </source>
</evidence>
<dbReference type="InterPro" id="IPR036236">
    <property type="entry name" value="Znf_C2H2_sf"/>
</dbReference>
<evidence type="ECO:0000256" key="4">
    <source>
        <dbReference type="ARBA" id="ARBA00022833"/>
    </source>
</evidence>
<dbReference type="SUPFAM" id="SSF57667">
    <property type="entry name" value="beta-beta-alpha zinc fingers"/>
    <property type="match status" value="2"/>
</dbReference>
<gene>
    <name evidence="10" type="ORF">CEPIT_LOCUS21553</name>
    <name evidence="11" type="ORF">CEPIT_LOCUS41561</name>
</gene>
<comment type="caution">
    <text evidence="10">The sequence shown here is derived from an EMBL/GenBank/DDBJ whole genome shotgun (WGS) entry which is preliminary data.</text>
</comment>
<dbReference type="PROSITE" id="PS50157">
    <property type="entry name" value="ZINC_FINGER_C2H2_2"/>
    <property type="match status" value="2"/>
</dbReference>
<dbReference type="InterPro" id="IPR013087">
    <property type="entry name" value="Znf_C2H2_type"/>
</dbReference>
<keyword evidence="2" id="KW-0677">Repeat</keyword>
<feature type="domain" description="C2H2-type" evidence="9">
    <location>
        <begin position="122"/>
        <end position="144"/>
    </location>
</feature>
<evidence type="ECO:0000313" key="11">
    <source>
        <dbReference type="EMBL" id="CAH9144598.1"/>
    </source>
</evidence>
<dbReference type="PROSITE" id="PS00028">
    <property type="entry name" value="ZINC_FINGER_C2H2_1"/>
    <property type="match status" value="2"/>
</dbReference>